<dbReference type="SUPFAM" id="SSF56300">
    <property type="entry name" value="Metallo-dependent phosphatases"/>
    <property type="match status" value="1"/>
</dbReference>
<evidence type="ECO:0000313" key="7">
    <source>
        <dbReference type="EMBL" id="CAD7281513.1"/>
    </source>
</evidence>
<dbReference type="PANTHER" id="PTHR45867">
    <property type="entry name" value="PURPLE ACID PHOSPHATASE"/>
    <property type="match status" value="1"/>
</dbReference>
<keyword evidence="8" id="KW-1185">Reference proteome</keyword>
<keyword evidence="3" id="KW-0378">Hydrolase</keyword>
<keyword evidence="2" id="KW-0325">Glycoprotein</keyword>
<comment type="similarity">
    <text evidence="3">Belongs to the metallophosphoesterase superfamily. Purple acid phosphatase family.</text>
</comment>
<dbReference type="InterPro" id="IPR004843">
    <property type="entry name" value="Calcineurin-like_PHP"/>
</dbReference>
<dbReference type="Pfam" id="PF14008">
    <property type="entry name" value="Metallophos_C"/>
    <property type="match status" value="1"/>
</dbReference>
<dbReference type="EMBL" id="CAJPEX010002931">
    <property type="protein sequence ID" value="CAG0921665.1"/>
    <property type="molecule type" value="Genomic_DNA"/>
</dbReference>
<sequence>MALRKCKSAVGLILIFSLMKLGLGDQFEPNQIHLALSRNPNELMVVWNTNGSIEGLVQWEKISDPQSRFQSVAISHAFVEHSSSKLQQYVHEAYMTDLDPAEAYKYRVGSKLVWSEWIECQPTAASNSTDWSPRLAVFGDLGLVNAQSIPRLLQDTKRGIYDAVLHVGDFAYDMYENSGRTGDLFMDMIAPIASRVPYMTCPGNHENKDNFFQYRNRFRMPSKNPKDLFYTFNLGPARFISLSTEVYYFVFNYGIVDIVAQWRWLDATLKAAMADRENHPWIIVFGHRPMYCSNLDHDDCKNHETLTRVGLPFFHWYGLEKLLYKYGVDLAIWAHEHSYERLWPVFDRKVYNGTTDPKDPYHNPQATVHVTSGSAGCRERTDLFENPEPWSAFRNSDYGYARLSPVNKTHLLWEQISDDQDGKVIDSIWIKKDKPEGFVETNEVLEVSSFE</sequence>
<dbReference type="Pfam" id="PF00149">
    <property type="entry name" value="Metallophos"/>
    <property type="match status" value="1"/>
</dbReference>
<organism evidence="7">
    <name type="scientific">Notodromas monacha</name>
    <dbReference type="NCBI Taxonomy" id="399045"/>
    <lineage>
        <taxon>Eukaryota</taxon>
        <taxon>Metazoa</taxon>
        <taxon>Ecdysozoa</taxon>
        <taxon>Arthropoda</taxon>
        <taxon>Crustacea</taxon>
        <taxon>Oligostraca</taxon>
        <taxon>Ostracoda</taxon>
        <taxon>Podocopa</taxon>
        <taxon>Podocopida</taxon>
        <taxon>Cypridocopina</taxon>
        <taxon>Cypridoidea</taxon>
        <taxon>Cyprididae</taxon>
        <taxon>Notodromas</taxon>
    </lineage>
</organism>
<dbReference type="OrthoDB" id="45007at2759"/>
<comment type="catalytic activity">
    <reaction evidence="3">
        <text>a phosphate monoester + H2O = an alcohol + phosphate</text>
        <dbReference type="Rhea" id="RHEA:15017"/>
        <dbReference type="ChEBI" id="CHEBI:15377"/>
        <dbReference type="ChEBI" id="CHEBI:30879"/>
        <dbReference type="ChEBI" id="CHEBI:43474"/>
        <dbReference type="ChEBI" id="CHEBI:67140"/>
        <dbReference type="EC" id="3.1.3.2"/>
    </reaction>
</comment>
<feature type="domain" description="Calcineurin-like phosphoesterase" evidence="4">
    <location>
        <begin position="134"/>
        <end position="339"/>
    </location>
</feature>
<feature type="domain" description="Purple acid phosphatase C-terminal" evidence="5">
    <location>
        <begin position="366"/>
        <end position="427"/>
    </location>
</feature>
<dbReference type="GO" id="GO:0003993">
    <property type="term" value="F:acid phosphatase activity"/>
    <property type="evidence" value="ECO:0007669"/>
    <property type="project" value="UniProtKB-EC"/>
</dbReference>
<feature type="signal peptide" evidence="3">
    <location>
        <begin position="1"/>
        <end position="24"/>
    </location>
</feature>
<evidence type="ECO:0000259" key="4">
    <source>
        <dbReference type="Pfam" id="PF00149"/>
    </source>
</evidence>
<dbReference type="InterPro" id="IPR041792">
    <property type="entry name" value="MPP_PAP"/>
</dbReference>
<dbReference type="PANTHER" id="PTHR45867:SF3">
    <property type="entry name" value="ACID PHOSPHATASE TYPE 7"/>
    <property type="match status" value="1"/>
</dbReference>
<gene>
    <name evidence="7" type="ORF">NMOB1V02_LOCUS9157</name>
</gene>
<proteinExistence type="inferred from homology"/>
<feature type="domain" description="Purple acid phosphatase N-terminal" evidence="6">
    <location>
        <begin position="29"/>
        <end position="118"/>
    </location>
</feature>
<keyword evidence="1 3" id="KW-0732">Signal</keyword>
<dbReference type="Gene3D" id="2.60.40.380">
    <property type="entry name" value="Purple acid phosphatase-like, N-terminal"/>
    <property type="match status" value="1"/>
</dbReference>
<dbReference type="GO" id="GO:0046872">
    <property type="term" value="F:metal ion binding"/>
    <property type="evidence" value="ECO:0007669"/>
    <property type="project" value="InterPro"/>
</dbReference>
<dbReference type="CDD" id="cd00839">
    <property type="entry name" value="MPP_PAPs"/>
    <property type="match status" value="1"/>
</dbReference>
<reference evidence="7" key="1">
    <citation type="submission" date="2020-11" db="EMBL/GenBank/DDBJ databases">
        <authorList>
            <person name="Tran Van P."/>
        </authorList>
    </citation>
    <scope>NUCLEOTIDE SEQUENCE</scope>
</reference>
<evidence type="ECO:0000259" key="6">
    <source>
        <dbReference type="Pfam" id="PF16656"/>
    </source>
</evidence>
<evidence type="ECO:0000259" key="5">
    <source>
        <dbReference type="Pfam" id="PF14008"/>
    </source>
</evidence>
<evidence type="ECO:0000256" key="1">
    <source>
        <dbReference type="ARBA" id="ARBA00022729"/>
    </source>
</evidence>
<dbReference type="AlphaFoldDB" id="A0A7R9BVS3"/>
<accession>A0A7R9BVS3</accession>
<dbReference type="Gene3D" id="3.60.21.10">
    <property type="match status" value="1"/>
</dbReference>
<protein>
    <recommendedName>
        <fullName evidence="3">Purple acid phosphatase</fullName>
        <ecNumber evidence="3">3.1.3.2</ecNumber>
    </recommendedName>
</protein>
<dbReference type="InterPro" id="IPR015914">
    <property type="entry name" value="PAPs_N"/>
</dbReference>
<dbReference type="SUPFAM" id="SSF49363">
    <property type="entry name" value="Purple acid phosphatase, N-terminal domain"/>
    <property type="match status" value="1"/>
</dbReference>
<dbReference type="Proteomes" id="UP000678499">
    <property type="component" value="Unassembled WGS sequence"/>
</dbReference>
<dbReference type="InterPro" id="IPR008963">
    <property type="entry name" value="Purple_acid_Pase-like_N"/>
</dbReference>
<evidence type="ECO:0000313" key="8">
    <source>
        <dbReference type="Proteomes" id="UP000678499"/>
    </source>
</evidence>
<dbReference type="InterPro" id="IPR029052">
    <property type="entry name" value="Metallo-depent_PP-like"/>
</dbReference>
<evidence type="ECO:0000256" key="3">
    <source>
        <dbReference type="RuleBase" id="RU361203"/>
    </source>
</evidence>
<dbReference type="EMBL" id="OA884968">
    <property type="protein sequence ID" value="CAD7281513.1"/>
    <property type="molecule type" value="Genomic_DNA"/>
</dbReference>
<dbReference type="Pfam" id="PF16656">
    <property type="entry name" value="Pur_ac_phosph_N"/>
    <property type="match status" value="1"/>
</dbReference>
<dbReference type="EC" id="3.1.3.2" evidence="3"/>
<evidence type="ECO:0000256" key="2">
    <source>
        <dbReference type="ARBA" id="ARBA00023180"/>
    </source>
</evidence>
<name>A0A7R9BVS3_9CRUS</name>
<dbReference type="InterPro" id="IPR025733">
    <property type="entry name" value="PAPs_C"/>
</dbReference>
<feature type="chain" id="PRO_5036513669" description="Purple acid phosphatase" evidence="3">
    <location>
        <begin position="25"/>
        <end position="451"/>
    </location>
</feature>